<evidence type="ECO:0000313" key="2">
    <source>
        <dbReference type="EMBL" id="EXG79228.1"/>
    </source>
</evidence>
<dbReference type="HOGENOM" id="CLU_1401088_0_0_11"/>
<evidence type="ECO:0000313" key="3">
    <source>
        <dbReference type="Proteomes" id="UP000021053"/>
    </source>
</evidence>
<accession>A0A010YVS0</accession>
<dbReference type="EMBL" id="JFBT01000001">
    <property type="protein sequence ID" value="EXG79228.1"/>
    <property type="molecule type" value="Genomic_DNA"/>
</dbReference>
<protein>
    <recommendedName>
        <fullName evidence="4">ABC-type Mn/Zn transport systems, ATPase component</fullName>
    </recommendedName>
</protein>
<proteinExistence type="predicted"/>
<reference evidence="2 3" key="1">
    <citation type="submission" date="2013-07" db="EMBL/GenBank/DDBJ databases">
        <authorList>
            <consortium name="DOE Joint Genome Institute"/>
            <person name="Eisen J."/>
            <person name="Huntemann M."/>
            <person name="Han J."/>
            <person name="Chen A."/>
            <person name="Kyrpides N."/>
            <person name="Mavromatis K."/>
            <person name="Markowitz V."/>
            <person name="Palaniappan K."/>
            <person name="Ivanova N."/>
            <person name="Schaumberg A."/>
            <person name="Pati A."/>
            <person name="Liolios K."/>
            <person name="Nordberg H.P."/>
            <person name="Cantor M.N."/>
            <person name="Hua S.X."/>
            <person name="Woyke T."/>
        </authorList>
    </citation>
    <scope>NUCLEOTIDE SEQUENCE [LARGE SCALE GENOMIC DNA]</scope>
    <source>
        <strain evidence="2 3">DSM 44712</strain>
    </source>
</reference>
<organism evidence="2 3">
    <name type="scientific">Cryptosporangium arvum DSM 44712</name>
    <dbReference type="NCBI Taxonomy" id="927661"/>
    <lineage>
        <taxon>Bacteria</taxon>
        <taxon>Bacillati</taxon>
        <taxon>Actinomycetota</taxon>
        <taxon>Actinomycetes</taxon>
        <taxon>Cryptosporangiales</taxon>
        <taxon>Cryptosporangiaceae</taxon>
        <taxon>Cryptosporangium</taxon>
    </lineage>
</organism>
<dbReference type="AlphaFoldDB" id="A0A010YVS0"/>
<sequence>MESRNTVIRSMHDVGLASWFGGSLMGAIGVNGAANEVGDEKDRVRVAAAGWARWSPIAAASIGTHLVGGLGLVVANRGRVAGQAGVTANTVAKTAITVAAVAATVYSGVLGARVATAGKVPAEGSVVPGEQTPEDVAATQRQLRVVQWVIPALTGVLVVLGAQQGEQQKPNQRLIGAAKRSARTARRLANR</sequence>
<feature type="region of interest" description="Disordered" evidence="1">
    <location>
        <begin position="170"/>
        <end position="191"/>
    </location>
</feature>
<comment type="caution">
    <text evidence="2">The sequence shown here is derived from an EMBL/GenBank/DDBJ whole genome shotgun (WGS) entry which is preliminary data.</text>
</comment>
<evidence type="ECO:0000256" key="1">
    <source>
        <dbReference type="SAM" id="MobiDB-lite"/>
    </source>
</evidence>
<dbReference type="OrthoDB" id="5181921at2"/>
<keyword evidence="3" id="KW-1185">Reference proteome</keyword>
<evidence type="ECO:0008006" key="4">
    <source>
        <dbReference type="Google" id="ProtNLM"/>
    </source>
</evidence>
<feature type="compositionally biased region" description="Basic residues" evidence="1">
    <location>
        <begin position="180"/>
        <end position="191"/>
    </location>
</feature>
<dbReference type="Proteomes" id="UP000021053">
    <property type="component" value="Unassembled WGS sequence"/>
</dbReference>
<name>A0A010YVS0_9ACTN</name>
<gene>
    <name evidence="2" type="ORF">CryarDRAFT_0257</name>
</gene>